<keyword evidence="2" id="KW-1185">Reference proteome</keyword>
<dbReference type="Proteomes" id="UP000031565">
    <property type="component" value="Unassembled WGS sequence"/>
</dbReference>
<dbReference type="STRING" id="2138.SMSRO_v1c04620"/>
<organism evidence="1 2">
    <name type="scientific">Spiroplasma poulsonii</name>
    <dbReference type="NCBI Taxonomy" id="2138"/>
    <lineage>
        <taxon>Bacteria</taxon>
        <taxon>Bacillati</taxon>
        <taxon>Mycoplasmatota</taxon>
        <taxon>Mollicutes</taxon>
        <taxon>Entomoplasmatales</taxon>
        <taxon>Spiroplasmataceae</taxon>
        <taxon>Spiroplasma</taxon>
    </lineage>
</organism>
<sequence>MSVAKTYFYNHISTPKGIALCVLCNKILIDEDIEICFLNNCGDNNLKYQKEYCDNCHWIFHQKLRERKK</sequence>
<name>A0A2P6FB67_9MOLU</name>
<reference evidence="1 2" key="1">
    <citation type="journal article" date="2015" name="MBio">
        <title>Genome sequence of the Drosophila melanogaster male-killing Spiroplasma strain MSRO endosymbiont.</title>
        <authorList>
            <person name="Paredes J.C."/>
            <person name="Herren J.K."/>
            <person name="Schupfer F."/>
            <person name="Marin R."/>
            <person name="Claverol S."/>
            <person name="Kuo C.H."/>
            <person name="Lemaitre B."/>
            <person name="Beven L."/>
        </authorList>
    </citation>
    <scope>NUCLEOTIDE SEQUENCE [LARGE SCALE GENOMIC DNA]</scope>
    <source>
        <strain evidence="1 2">MSRO</strain>
    </source>
</reference>
<protein>
    <submittedName>
        <fullName evidence="1">Uncharacterized protein</fullName>
    </submittedName>
</protein>
<evidence type="ECO:0000313" key="1">
    <source>
        <dbReference type="EMBL" id="PQM30707.1"/>
    </source>
</evidence>
<dbReference type="AlphaFoldDB" id="A0A2P6FB67"/>
<comment type="caution">
    <text evidence="1">The sequence shown here is derived from an EMBL/GenBank/DDBJ whole genome shotgun (WGS) entry which is preliminary data.</text>
</comment>
<proteinExistence type="predicted"/>
<evidence type="ECO:0000313" key="2">
    <source>
        <dbReference type="Proteomes" id="UP000031565"/>
    </source>
</evidence>
<accession>A0A2P6FB67</accession>
<dbReference type="RefSeq" id="WP_040092899.1">
    <property type="nucleotide sequence ID" value="NZ_CM020866.1"/>
</dbReference>
<gene>
    <name evidence="1" type="ORF">SMSRO_SF004900</name>
</gene>
<dbReference type="EMBL" id="JTLV02000001">
    <property type="protein sequence ID" value="PQM30707.1"/>
    <property type="molecule type" value="Genomic_DNA"/>
</dbReference>